<dbReference type="VEuPathDB" id="PiroplasmaDB:BEWA_009980"/>
<protein>
    <submittedName>
        <fullName evidence="1">Uncharacterized protein</fullName>
    </submittedName>
</protein>
<proteinExistence type="predicted"/>
<evidence type="ECO:0000313" key="1">
    <source>
        <dbReference type="EMBL" id="AFZ81584.1"/>
    </source>
</evidence>
<dbReference type="KEGG" id="beq:BEWA_009980"/>
<dbReference type="Proteomes" id="UP000031512">
    <property type="component" value="Chromosome 3"/>
</dbReference>
<reference evidence="1 2" key="1">
    <citation type="journal article" date="2012" name="BMC Genomics">
        <title>Comparative genomic analysis and phylogenetic position of Theileria equi.</title>
        <authorList>
            <person name="Kappmeyer L.S."/>
            <person name="Thiagarajan M."/>
            <person name="Herndon D.R."/>
            <person name="Ramsay J.D."/>
            <person name="Caler E."/>
            <person name="Djikeng A."/>
            <person name="Gillespie J.J."/>
            <person name="Lau A.O."/>
            <person name="Roalson E.H."/>
            <person name="Silva J.C."/>
            <person name="Silva M.G."/>
            <person name="Suarez C.E."/>
            <person name="Ueti M.W."/>
            <person name="Nene V.M."/>
            <person name="Mealey R.H."/>
            <person name="Knowles D.P."/>
            <person name="Brayton K.A."/>
        </authorList>
    </citation>
    <scope>NUCLEOTIDE SEQUENCE [LARGE SCALE GENOMIC DNA]</scope>
    <source>
        <strain evidence="1 2">WA</strain>
    </source>
</reference>
<organism evidence="1 2">
    <name type="scientific">Theileria equi strain WA</name>
    <dbReference type="NCBI Taxonomy" id="1537102"/>
    <lineage>
        <taxon>Eukaryota</taxon>
        <taxon>Sar</taxon>
        <taxon>Alveolata</taxon>
        <taxon>Apicomplexa</taxon>
        <taxon>Aconoidasida</taxon>
        <taxon>Piroplasmida</taxon>
        <taxon>Theileriidae</taxon>
        <taxon>Theileria</taxon>
    </lineage>
</organism>
<dbReference type="EMBL" id="CP001670">
    <property type="protein sequence ID" value="AFZ81584.1"/>
    <property type="molecule type" value="Genomic_DNA"/>
</dbReference>
<evidence type="ECO:0000313" key="2">
    <source>
        <dbReference type="Proteomes" id="UP000031512"/>
    </source>
</evidence>
<accession>L0B388</accession>
<name>L0B388_THEEQ</name>
<gene>
    <name evidence="1" type="ORF">BEWA_009980</name>
</gene>
<dbReference type="AlphaFoldDB" id="L0B388"/>
<dbReference type="GeneID" id="15804753"/>
<dbReference type="RefSeq" id="XP_004831250.1">
    <property type="nucleotide sequence ID" value="XM_004831193.1"/>
</dbReference>
<keyword evidence="2" id="KW-1185">Reference proteome</keyword>
<dbReference type="eggNOG" id="ENOG502TN6W">
    <property type="taxonomic scope" value="Eukaryota"/>
</dbReference>
<sequence length="1068" mass="124159">MKWTNISTNSSCYRNITIKLITILWFSELSISSVSGFASNNSGYIYGYHTIPNDSNLFITNTSKKNDKFTVKTDLKPLYTTPSIIEDVKCGEILLGIPTNENDDGSISVDIGIPQKLVVPKSSMVYMDESEKRQFYYLLNRYNSPNIKTSRCLSFDELIRETIEVSKNIPGRKRKTYLNPKISYPNDFLKTKIESYEHFGTSLGICGKITSKLTNDHKHANLSNISDSDKIEFVVTNVNLYSNVIEGEFFSEGVIESKRRIYLSMVTESANPLSHFTKFKAIIHDKYGTILKVKLIDSKFTHLSGLNAYTLSKADDKIGDIIDVYLAGADPVLEHIYLFRSQSDSLLRSERLNNIFNGLMKHYIDSGSWFKTQIETVENDYFTLRILGHDDKKYTGCLTKDKLPYSFPEHVLNEVFRRMNRTSEYFNKDDMRIGVSKLNYISNYDNSIYTRVSEVAVQGIRDYSDSFSKKEQKNIFLTCKNTYIPDNFIEKIYYKIITQKVANLDMKTGVSYPCLLLGNADECIYFAINYKFKENFTLEDDYIVGIMEVGQYSKHLPYNEIVHVKVSKIETFNIDRRYIVDTSTDNSLIFKENPLLVWLLHKNEGITHGDNLELKQISLIFMDQLYSLDPKCPQLNEFLVFQPIIANFRVDKSLGGRKPPDKQNPLYSDKRLVPQDITTSVLGKLKRVDEQNNNPKYGLETHYFSEKSQGSISFASFYIHNEGLRNEYIRRNLTKKHYNLYTRIVESSNFNSETIIREFLTDDTGQPFWDFLEKLKNPILRRKIRIKEALYFEINVKHLLSICEDFFLDDIYDYYDKEELIFCSIIPKPNGSAFYKMQELEEYLYFLNFDLVMDKKVKESLVRTIMLISRPRNSLIGLLRSRHRSIPNDVFFYSKKTIHYSSFETMSRPFEGKHSDLPYSTNEEDEYRVIPMLPYSTIIKEPNAFGHQLEGYGLKSMRKMYNTIIRSYKPIKTKYADTVGLMGELADDIQDIRESDLDDILNYEAFADLHDEMNEDVTSDNKKNLRITSKDWKLLNEYPITASKEDLKDYVRALKNFSPAHGIKLPTL</sequence>
<dbReference type="OrthoDB" id="360455at2759"/>